<evidence type="ECO:0000259" key="3">
    <source>
        <dbReference type="Pfam" id="PF25893"/>
    </source>
</evidence>
<protein>
    <submittedName>
        <fullName evidence="6">Efflux RND transporter periplasmic adaptor subunit</fullName>
    </submittedName>
</protein>
<dbReference type="Proteomes" id="UP001244443">
    <property type="component" value="Chromosome"/>
</dbReference>
<name>A0AA51N5S3_9BACT</name>
<feature type="coiled-coil region" evidence="2">
    <location>
        <begin position="170"/>
        <end position="197"/>
    </location>
</feature>
<accession>A0AA51N5S3</accession>
<dbReference type="PANTHER" id="PTHR30469:SF15">
    <property type="entry name" value="HLYD FAMILY OF SECRETION PROTEINS"/>
    <property type="match status" value="1"/>
</dbReference>
<dbReference type="InterPro" id="IPR006143">
    <property type="entry name" value="RND_pump_MFP"/>
</dbReference>
<dbReference type="Gene3D" id="2.40.30.170">
    <property type="match status" value="1"/>
</dbReference>
<dbReference type="SUPFAM" id="SSF111369">
    <property type="entry name" value="HlyD-like secretion proteins"/>
    <property type="match status" value="1"/>
</dbReference>
<evidence type="ECO:0000256" key="2">
    <source>
        <dbReference type="SAM" id="Coils"/>
    </source>
</evidence>
<dbReference type="PANTHER" id="PTHR30469">
    <property type="entry name" value="MULTIDRUG RESISTANCE PROTEIN MDTA"/>
    <property type="match status" value="1"/>
</dbReference>
<dbReference type="GO" id="GO:1990281">
    <property type="term" value="C:efflux pump complex"/>
    <property type="evidence" value="ECO:0007669"/>
    <property type="project" value="TreeGrafter"/>
</dbReference>
<evidence type="ECO:0000259" key="4">
    <source>
        <dbReference type="Pfam" id="PF25954"/>
    </source>
</evidence>
<dbReference type="Gene3D" id="2.40.50.100">
    <property type="match status" value="1"/>
</dbReference>
<dbReference type="Pfam" id="PF25893">
    <property type="entry name" value="HH_CzcB"/>
    <property type="match status" value="1"/>
</dbReference>
<sequence>MRRTIKMRNSILILAIAALLGSCGKTTDTDKLKAKLERIEKDIQSKTIEAAELKEQIRELDPEFSKAKDQSVLVNAEAINKSDFRHKIQVQGEVASRKNITLAAETMGSVEQINVTPGDMVKRNQLLVKIDASTTLNRIQELKTALDLAKTIFNKQKNLWEQEIGTEVQYLEAKNRKETLERQLATAQSQLDMAYVRAPFNGRINDVNINIGELVQPGLPIISMVSQEEMYLKAAVSEEYINDFDKGDSVEVYLPSIKKSFSTVVSSVSYVINPANRTFQLEVKVNEFIDRLKPNQFARLTLVDYENESAIVVPSDVVQQDNIGDFVFIIESKDNHKKAKKVRIERGKTYNGNTEILKGINEGDVVITDGYREAVNGIDVRLAK</sequence>
<reference evidence="6" key="1">
    <citation type="submission" date="2023-08" db="EMBL/GenBank/DDBJ databases">
        <title>Comparative genomics and taxonomic characterization of three novel marine species of genus Marivirga.</title>
        <authorList>
            <person name="Muhammad N."/>
            <person name="Kim S.-G."/>
        </authorList>
    </citation>
    <scope>NUCLEOTIDE SEQUENCE [LARGE SCALE GENOMIC DNA]</scope>
    <source>
        <strain evidence="6">ABR2-2</strain>
    </source>
</reference>
<evidence type="ECO:0000259" key="5">
    <source>
        <dbReference type="Pfam" id="PF25967"/>
    </source>
</evidence>
<dbReference type="RefSeq" id="WP_308356538.1">
    <property type="nucleotide sequence ID" value="NZ_CP129970.2"/>
</dbReference>
<dbReference type="InterPro" id="IPR058648">
    <property type="entry name" value="HH_CzcB-like"/>
</dbReference>
<dbReference type="Pfam" id="PF25954">
    <property type="entry name" value="Beta-barrel_RND_2"/>
    <property type="match status" value="1"/>
</dbReference>
<comment type="similarity">
    <text evidence="1">Belongs to the membrane fusion protein (MFP) (TC 8.A.1) family.</text>
</comment>
<organism evidence="6 7">
    <name type="scientific">Marivirga arenosa</name>
    <dbReference type="NCBI Taxonomy" id="3059076"/>
    <lineage>
        <taxon>Bacteria</taxon>
        <taxon>Pseudomonadati</taxon>
        <taxon>Bacteroidota</taxon>
        <taxon>Cytophagia</taxon>
        <taxon>Cytophagales</taxon>
        <taxon>Marivirgaceae</taxon>
        <taxon>Marivirga</taxon>
    </lineage>
</organism>
<keyword evidence="7" id="KW-1185">Reference proteome</keyword>
<dbReference type="NCBIfam" id="TIGR01730">
    <property type="entry name" value="RND_mfp"/>
    <property type="match status" value="1"/>
</dbReference>
<dbReference type="Gene3D" id="1.10.287.470">
    <property type="entry name" value="Helix hairpin bin"/>
    <property type="match status" value="1"/>
</dbReference>
<gene>
    <name evidence="6" type="ORF">QYS48_33185</name>
</gene>
<proteinExistence type="inferred from homology"/>
<dbReference type="InterPro" id="IPR058792">
    <property type="entry name" value="Beta-barrel_RND_2"/>
</dbReference>
<dbReference type="GO" id="GO:0015562">
    <property type="term" value="F:efflux transmembrane transporter activity"/>
    <property type="evidence" value="ECO:0007669"/>
    <property type="project" value="TreeGrafter"/>
</dbReference>
<keyword evidence="2" id="KW-0175">Coiled coil</keyword>
<evidence type="ECO:0000313" key="6">
    <source>
        <dbReference type="EMBL" id="WMN06647.1"/>
    </source>
</evidence>
<feature type="domain" description="Multidrug resistance protein MdtA-like C-terminal permuted SH3" evidence="5">
    <location>
        <begin position="310"/>
        <end position="371"/>
    </location>
</feature>
<dbReference type="PROSITE" id="PS51257">
    <property type="entry name" value="PROKAR_LIPOPROTEIN"/>
    <property type="match status" value="1"/>
</dbReference>
<dbReference type="Gene3D" id="2.40.420.20">
    <property type="match status" value="1"/>
</dbReference>
<dbReference type="AlphaFoldDB" id="A0AA51N5S3"/>
<dbReference type="Pfam" id="PF25967">
    <property type="entry name" value="RND-MFP_C"/>
    <property type="match status" value="1"/>
</dbReference>
<feature type="domain" description="CusB-like beta-barrel" evidence="4">
    <location>
        <begin position="232"/>
        <end position="303"/>
    </location>
</feature>
<feature type="domain" description="CzcB-like alpha-helical hairpin" evidence="3">
    <location>
        <begin position="143"/>
        <end position="192"/>
    </location>
</feature>
<evidence type="ECO:0000256" key="1">
    <source>
        <dbReference type="ARBA" id="ARBA00009477"/>
    </source>
</evidence>
<dbReference type="EMBL" id="CP129970">
    <property type="protein sequence ID" value="WMN06647.1"/>
    <property type="molecule type" value="Genomic_DNA"/>
</dbReference>
<dbReference type="InterPro" id="IPR058627">
    <property type="entry name" value="MdtA-like_C"/>
</dbReference>
<evidence type="ECO:0000313" key="7">
    <source>
        <dbReference type="Proteomes" id="UP001244443"/>
    </source>
</evidence>
<feature type="coiled-coil region" evidence="2">
    <location>
        <begin position="29"/>
        <end position="56"/>
    </location>
</feature>